<dbReference type="InterPro" id="IPR043129">
    <property type="entry name" value="ATPase_NBD"/>
</dbReference>
<feature type="domain" description="ATPase BadF/BadG/BcrA/BcrD type" evidence="1">
    <location>
        <begin position="5"/>
        <end position="251"/>
    </location>
</feature>
<dbReference type="GO" id="GO:0016301">
    <property type="term" value="F:kinase activity"/>
    <property type="evidence" value="ECO:0007669"/>
    <property type="project" value="UniProtKB-KW"/>
</dbReference>
<evidence type="ECO:0000313" key="2">
    <source>
        <dbReference type="EMBL" id="PSJ62266.1"/>
    </source>
</evidence>
<dbReference type="InterPro" id="IPR052519">
    <property type="entry name" value="Euk-type_GlcNAc_Kinase"/>
</dbReference>
<keyword evidence="2" id="KW-0418">Kinase</keyword>
<protein>
    <submittedName>
        <fullName evidence="2">N-acetylglucosamine kinase</fullName>
    </submittedName>
</protein>
<dbReference type="PANTHER" id="PTHR43190:SF3">
    <property type="entry name" value="N-ACETYL-D-GLUCOSAMINE KINASE"/>
    <property type="match status" value="1"/>
</dbReference>
<keyword evidence="2" id="KW-0808">Transferase</keyword>
<evidence type="ECO:0000313" key="3">
    <source>
        <dbReference type="Proteomes" id="UP000240653"/>
    </source>
</evidence>
<dbReference type="SUPFAM" id="SSF53067">
    <property type="entry name" value="Actin-like ATPase domain"/>
    <property type="match status" value="2"/>
</dbReference>
<dbReference type="PANTHER" id="PTHR43190">
    <property type="entry name" value="N-ACETYL-D-GLUCOSAMINE KINASE"/>
    <property type="match status" value="1"/>
</dbReference>
<accession>A0A2P7SIE4</accession>
<dbReference type="Pfam" id="PF01869">
    <property type="entry name" value="BcrAD_BadFG"/>
    <property type="match status" value="1"/>
</dbReference>
<dbReference type="AlphaFoldDB" id="A0A2P7SIE4"/>
<evidence type="ECO:0000259" key="1">
    <source>
        <dbReference type="Pfam" id="PF01869"/>
    </source>
</evidence>
<sequence>MDLVLGIDGGGTSCRAALATASGVVLGRGKSGPANIMTDLQGARHNIVDAARLAFVDAGRDPALIPETDAVLGLAGTNVGGYKQQLLDILPFRRSLVESDALIALNGALGDHDGAIAIIGTGSIFMSRKGKAMQTIGGWGFMVGDLGGGARIGRDLLQETLLAHDDIHPASALTQAVLEHFEGDPREIVKFAAASKPADFGTFAPMVFEYVAQGDAVAAKVLARAVADIEEALDALKLSPDQWLCLLGGLAALIGPHLSARYQPMLHAPEQDALGGAVAMAAKLFGTAGVPAHV</sequence>
<proteinExistence type="predicted"/>
<dbReference type="InterPro" id="IPR002731">
    <property type="entry name" value="ATPase_BadF"/>
</dbReference>
<dbReference type="Gene3D" id="3.30.420.40">
    <property type="match status" value="2"/>
</dbReference>
<reference evidence="2 3" key="1">
    <citation type="submission" date="2018-03" db="EMBL/GenBank/DDBJ databases">
        <title>The draft genome of Mesorhizobium soli JCM 19897.</title>
        <authorList>
            <person name="Li L."/>
            <person name="Liu L."/>
            <person name="Liang L."/>
            <person name="Wang T."/>
            <person name="Zhang X."/>
        </authorList>
    </citation>
    <scope>NUCLEOTIDE SEQUENCE [LARGE SCALE GENOMIC DNA]</scope>
    <source>
        <strain evidence="2 3">JCM 19897</strain>
    </source>
</reference>
<gene>
    <name evidence="2" type="ORF">C7I85_08130</name>
</gene>
<keyword evidence="3" id="KW-1185">Reference proteome</keyword>
<organism evidence="2 3">
    <name type="scientific">Pseudaminobacter soli</name>
    <name type="common">ex Li et al. 2025</name>
    <dbReference type="NCBI Taxonomy" id="1295366"/>
    <lineage>
        <taxon>Bacteria</taxon>
        <taxon>Pseudomonadati</taxon>
        <taxon>Pseudomonadota</taxon>
        <taxon>Alphaproteobacteria</taxon>
        <taxon>Hyphomicrobiales</taxon>
        <taxon>Phyllobacteriaceae</taxon>
        <taxon>Pseudaminobacter</taxon>
    </lineage>
</organism>
<dbReference type="OrthoDB" id="63487at2"/>
<dbReference type="CDD" id="cd24082">
    <property type="entry name" value="ASKHA_NBD_GspK-like"/>
    <property type="match status" value="1"/>
</dbReference>
<comment type="caution">
    <text evidence="2">The sequence shown here is derived from an EMBL/GenBank/DDBJ whole genome shotgun (WGS) entry which is preliminary data.</text>
</comment>
<dbReference type="EMBL" id="PXYL01000003">
    <property type="protein sequence ID" value="PSJ62266.1"/>
    <property type="molecule type" value="Genomic_DNA"/>
</dbReference>
<dbReference type="RefSeq" id="WP_106723450.1">
    <property type="nucleotide sequence ID" value="NZ_PXYL01000003.1"/>
</dbReference>
<name>A0A2P7SIE4_9HYPH</name>
<dbReference type="Proteomes" id="UP000240653">
    <property type="component" value="Unassembled WGS sequence"/>
</dbReference>